<dbReference type="GeneID" id="16992252"/>
<reference evidence="2 3" key="2">
    <citation type="journal article" date="2007" name="BMC Biol.">
        <title>A 100%-complete sequence reveals unusually simple genomic features in the hot-spring red alga Cyanidioschyzon merolae.</title>
        <authorList>
            <person name="Nozaki H."/>
            <person name="Takano H."/>
            <person name="Misumi O."/>
            <person name="Terasawa K."/>
            <person name="Matsuzaki M."/>
            <person name="Maruyama S."/>
            <person name="Nishida K."/>
            <person name="Yagisawa F."/>
            <person name="Yoshida Y."/>
            <person name="Fujiwara T."/>
            <person name="Takio S."/>
            <person name="Tamura K."/>
            <person name="Chung S.J."/>
            <person name="Nakamura S."/>
            <person name="Kuroiwa H."/>
            <person name="Tanaka K."/>
            <person name="Sato N."/>
            <person name="Kuroiwa T."/>
        </authorList>
    </citation>
    <scope>NUCLEOTIDE SEQUENCE [LARGE SCALE GENOMIC DNA]</scope>
    <source>
        <strain evidence="2 3">10D</strain>
    </source>
</reference>
<dbReference type="InterPro" id="IPR035441">
    <property type="entry name" value="TFIIS/LEDGF_dom_sf"/>
</dbReference>
<dbReference type="PANTHER" id="PTHR46010">
    <property type="entry name" value="PROTEIN IWS1 HOMOLOG"/>
    <property type="match status" value="1"/>
</dbReference>
<dbReference type="PANTHER" id="PTHR46010:SF1">
    <property type="entry name" value="PROTEIN IWS1 HOMOLOG"/>
    <property type="match status" value="1"/>
</dbReference>
<reference evidence="2 3" key="1">
    <citation type="journal article" date="2004" name="Nature">
        <title>Genome sequence of the ultrasmall unicellular red alga Cyanidioschyzon merolae 10D.</title>
        <authorList>
            <person name="Matsuzaki M."/>
            <person name="Misumi O."/>
            <person name="Shin-i T."/>
            <person name="Maruyama S."/>
            <person name="Takahara M."/>
            <person name="Miyagishima S."/>
            <person name="Mori T."/>
            <person name="Nishida K."/>
            <person name="Yagisawa F."/>
            <person name="Nishida K."/>
            <person name="Yoshida Y."/>
            <person name="Nishimura Y."/>
            <person name="Nakao S."/>
            <person name="Kobayashi T."/>
            <person name="Momoyama Y."/>
            <person name="Higashiyama T."/>
            <person name="Minoda A."/>
            <person name="Sano M."/>
            <person name="Nomoto H."/>
            <person name="Oishi K."/>
            <person name="Hayashi H."/>
            <person name="Ohta F."/>
            <person name="Nishizaka S."/>
            <person name="Haga S."/>
            <person name="Miura S."/>
            <person name="Morishita T."/>
            <person name="Kabeya Y."/>
            <person name="Terasawa K."/>
            <person name="Suzuki Y."/>
            <person name="Ishii Y."/>
            <person name="Asakawa S."/>
            <person name="Takano H."/>
            <person name="Ohta N."/>
            <person name="Kuroiwa H."/>
            <person name="Tanaka K."/>
            <person name="Shimizu N."/>
            <person name="Sugano S."/>
            <person name="Sato N."/>
            <person name="Nozaki H."/>
            <person name="Ogasawara N."/>
            <person name="Kohara Y."/>
            <person name="Kuroiwa T."/>
        </authorList>
    </citation>
    <scope>NUCLEOTIDE SEQUENCE [LARGE SCALE GENOMIC DNA]</scope>
    <source>
        <strain evidence="2 3">10D</strain>
    </source>
</reference>
<evidence type="ECO:0000256" key="1">
    <source>
        <dbReference type="SAM" id="MobiDB-lite"/>
    </source>
</evidence>
<organism evidence="2 3">
    <name type="scientific">Cyanidioschyzon merolae (strain NIES-3377 / 10D)</name>
    <name type="common">Unicellular red alga</name>
    <dbReference type="NCBI Taxonomy" id="280699"/>
    <lineage>
        <taxon>Eukaryota</taxon>
        <taxon>Rhodophyta</taxon>
        <taxon>Bangiophyceae</taxon>
        <taxon>Cyanidiales</taxon>
        <taxon>Cyanidiaceae</taxon>
        <taxon>Cyanidioschyzon</taxon>
    </lineage>
</organism>
<sequence>MAERSVQEALEDIFGSDEENEQVTAPSGTVDEQTTTLDVAASRGLHDHLSKQPSDTHEPSVPQVDASGDTASRTDDFIDVSAADPELLREDPDDVIRTEGGWSSRSASEDEDQLSDEGARHPLTAFDRTMRQIQSRRQRKQITNRESERDAERILEKMRSAYDADLIMARLGRPALAKLRLLPEVDTELRRKEIRTTLIRRGLFEVLRRWLDPLPNGALPSIDVRSTLMDILLTFQTRVSDSEDELEEEETATELQRSSARRAGTRAWERALLNSGLGRCIHYYKLYDPDPACQLKAERLVMRWAAAVLHSDTNYRNALHKRYEMVPARSGSQAQRRETPNRTSGATDLPAKHETASNAPGLPATATPDHFTNPMKSSAPAVLAAALPERPSGDWKRIPQVGELPAVPRMRSVREKQMSKHLKRIRDTVQMSGFERGVSTTR</sequence>
<dbReference type="Gramene" id="CMB042CT">
    <property type="protein sequence ID" value="CMB042CT"/>
    <property type="gene ID" value="CMB042C"/>
</dbReference>
<feature type="region of interest" description="Disordered" evidence="1">
    <location>
        <begin position="326"/>
        <end position="368"/>
    </location>
</feature>
<dbReference type="RefSeq" id="XP_005535149.1">
    <property type="nucleotide sequence ID" value="XM_005535092.1"/>
</dbReference>
<dbReference type="Gene3D" id="1.20.930.10">
    <property type="entry name" value="Conserved domain common to transcription factors TFIIS, elongin A, CRSP70"/>
    <property type="match status" value="1"/>
</dbReference>
<dbReference type="AlphaFoldDB" id="M1VEF1"/>
<protein>
    <recommendedName>
        <fullName evidence="4">TFIIS N-terminal domain-containing protein</fullName>
    </recommendedName>
</protein>
<accession>M1VEF1</accession>
<dbReference type="Proteomes" id="UP000007014">
    <property type="component" value="Chromosome 2"/>
</dbReference>
<keyword evidence="3" id="KW-1185">Reference proteome</keyword>
<dbReference type="OrthoDB" id="21124at2759"/>
<dbReference type="OMA" id="EKWITRE"/>
<name>M1VEF1_CYAM1</name>
<feature type="compositionally biased region" description="Basic and acidic residues" evidence="1">
    <location>
        <begin position="44"/>
        <end position="58"/>
    </location>
</feature>
<feature type="compositionally biased region" description="Acidic residues" evidence="1">
    <location>
        <begin position="9"/>
        <end position="21"/>
    </location>
</feature>
<feature type="region of interest" description="Disordered" evidence="1">
    <location>
        <begin position="1"/>
        <end position="151"/>
    </location>
</feature>
<dbReference type="eggNOG" id="KOG1793">
    <property type="taxonomic scope" value="Eukaryota"/>
</dbReference>
<evidence type="ECO:0000313" key="3">
    <source>
        <dbReference type="Proteomes" id="UP000007014"/>
    </source>
</evidence>
<feature type="compositionally biased region" description="Basic and acidic residues" evidence="1">
    <location>
        <begin position="86"/>
        <end position="97"/>
    </location>
</feature>
<proteinExistence type="predicted"/>
<feature type="region of interest" description="Disordered" evidence="1">
    <location>
        <begin position="408"/>
        <end position="442"/>
    </location>
</feature>
<dbReference type="HOGENOM" id="CLU_620185_0_0_1"/>
<dbReference type="STRING" id="280699.M1VEF1"/>
<feature type="compositionally biased region" description="Polar residues" evidence="1">
    <location>
        <begin position="22"/>
        <end position="37"/>
    </location>
</feature>
<dbReference type="KEGG" id="cme:CYME_CMB042C"/>
<evidence type="ECO:0000313" key="2">
    <source>
        <dbReference type="EMBL" id="BAM78863.1"/>
    </source>
</evidence>
<dbReference type="InterPro" id="IPR051037">
    <property type="entry name" value="RNAPII_TF_IWS1"/>
</dbReference>
<dbReference type="GO" id="GO:0005634">
    <property type="term" value="C:nucleus"/>
    <property type="evidence" value="ECO:0007669"/>
    <property type="project" value="TreeGrafter"/>
</dbReference>
<dbReference type="EMBL" id="AP006484">
    <property type="protein sequence ID" value="BAM78863.1"/>
    <property type="molecule type" value="Genomic_DNA"/>
</dbReference>
<gene>
    <name evidence="2" type="ORF">CYME_CMB042C</name>
</gene>
<dbReference type="GO" id="GO:0016973">
    <property type="term" value="P:poly(A)+ mRNA export from nucleus"/>
    <property type="evidence" value="ECO:0007669"/>
    <property type="project" value="TreeGrafter"/>
</dbReference>
<evidence type="ECO:0008006" key="4">
    <source>
        <dbReference type="Google" id="ProtNLM"/>
    </source>
</evidence>